<protein>
    <submittedName>
        <fullName evidence="1">Uncharacterized protein</fullName>
    </submittedName>
</protein>
<proteinExistence type="predicted"/>
<name>A0A8S5LNW1_9CAUD</name>
<accession>A0A8S5LNW1</accession>
<organism evidence="1">
    <name type="scientific">Myoviridae sp. ctR2338</name>
    <dbReference type="NCBI Taxonomy" id="2827608"/>
    <lineage>
        <taxon>Viruses</taxon>
        <taxon>Duplodnaviria</taxon>
        <taxon>Heunggongvirae</taxon>
        <taxon>Uroviricota</taxon>
        <taxon>Caudoviricetes</taxon>
    </lineage>
</organism>
<evidence type="ECO:0000313" key="1">
    <source>
        <dbReference type="EMBL" id="DAD71535.1"/>
    </source>
</evidence>
<dbReference type="EMBL" id="BK015883">
    <property type="protein sequence ID" value="DAD71535.1"/>
    <property type="molecule type" value="Genomic_DNA"/>
</dbReference>
<reference evidence="1" key="1">
    <citation type="journal article" date="2021" name="Proc. Natl. Acad. Sci. U.S.A.">
        <title>A Catalog of Tens of Thousands of Viruses from Human Metagenomes Reveals Hidden Associations with Chronic Diseases.</title>
        <authorList>
            <person name="Tisza M.J."/>
            <person name="Buck C.B."/>
        </authorList>
    </citation>
    <scope>NUCLEOTIDE SEQUENCE</scope>
    <source>
        <strain evidence="1">CtR2338</strain>
    </source>
</reference>
<sequence>MPIGHHKISKLLLKTSQKCEVFYVIQSFIMKNRPGATNTKAM</sequence>